<dbReference type="PIRSF" id="PIRSF006256">
    <property type="entry name" value="CMPcnvr_hdrg_mat"/>
    <property type="match status" value="1"/>
</dbReference>
<dbReference type="GO" id="GO:0003998">
    <property type="term" value="F:acylphosphatase activity"/>
    <property type="evidence" value="ECO:0007669"/>
    <property type="project" value="UniProtKB-EC"/>
</dbReference>
<dbReference type="PROSITE" id="PS51160">
    <property type="entry name" value="ACYLPHOSPHATASE_3"/>
    <property type="match status" value="1"/>
</dbReference>
<dbReference type="SUPFAM" id="SSF55821">
    <property type="entry name" value="YrdC/RibB"/>
    <property type="match status" value="1"/>
</dbReference>
<keyword evidence="4" id="KW-0479">Metal-binding</keyword>
<keyword evidence="13" id="KW-1185">Reference proteome</keyword>
<comment type="function">
    <text evidence="8">Involved in the maturation of [NiFe] hydrogenases. Along with HypE, it catalyzes the synthesis of the CN ligands of the active site iron of [NiFe]-hydrogenases. HypF functions as a carbamoyl transferase using carbamoylphosphate as a substrate and transferring the carboxamido moiety in an ATP-dependent reaction to the thiolate of the C-terminal cysteine of HypE yielding a protein-S-carboxamide.</text>
</comment>
<protein>
    <recommendedName>
        <fullName evidence="8">Carbamoyltransferase HypF</fullName>
        <ecNumber evidence="8">6.2.-.-</ecNumber>
    </recommendedName>
</protein>
<dbReference type="STRING" id="288004.AL038_03090"/>
<dbReference type="InterPro" id="IPR055128">
    <property type="entry name" value="HypF_C_2"/>
</dbReference>
<evidence type="ECO:0000256" key="6">
    <source>
        <dbReference type="ARBA" id="ARBA00022833"/>
    </source>
</evidence>
<dbReference type="InterPro" id="IPR004421">
    <property type="entry name" value="Carbamoyltransferase_HypF"/>
</dbReference>
<comment type="similarity">
    <text evidence="2 8">Belongs to the carbamoyltransferase HypF family.</text>
</comment>
<evidence type="ECO:0000256" key="4">
    <source>
        <dbReference type="ARBA" id="ARBA00022723"/>
    </source>
</evidence>
<dbReference type="PROSITE" id="PS00150">
    <property type="entry name" value="ACYLPHOSPHATASE_1"/>
    <property type="match status" value="1"/>
</dbReference>
<dbReference type="InterPro" id="IPR036046">
    <property type="entry name" value="Acylphosphatase-like_dom_sf"/>
</dbReference>
<evidence type="ECO:0000259" key="10">
    <source>
        <dbReference type="PROSITE" id="PS51160"/>
    </source>
</evidence>
<dbReference type="InterPro" id="IPR017968">
    <property type="entry name" value="Acylphosphatase_CS"/>
</dbReference>
<dbReference type="PANTHER" id="PTHR42959:SF1">
    <property type="entry name" value="CARBAMOYLTRANSFERASE HYPF"/>
    <property type="match status" value="1"/>
</dbReference>
<dbReference type="GO" id="GO:0008270">
    <property type="term" value="F:zinc ion binding"/>
    <property type="evidence" value="ECO:0007669"/>
    <property type="project" value="UniProtKB-KW"/>
</dbReference>
<name>A0A2N9YBB4_9GAMM</name>
<dbReference type="GO" id="GO:0016743">
    <property type="term" value="F:carboxyl- or carbamoyltransferase activity"/>
    <property type="evidence" value="ECO:0007669"/>
    <property type="project" value="UniProtKB-UniRule"/>
</dbReference>
<dbReference type="InterPro" id="IPR001792">
    <property type="entry name" value="Acylphosphatase-like_dom"/>
</dbReference>
<dbReference type="InterPro" id="IPR041440">
    <property type="entry name" value="HypF_C"/>
</dbReference>
<evidence type="ECO:0000256" key="5">
    <source>
        <dbReference type="ARBA" id="ARBA00022771"/>
    </source>
</evidence>
<dbReference type="EC" id="6.2.-.-" evidence="8"/>
<evidence type="ECO:0000259" key="11">
    <source>
        <dbReference type="PROSITE" id="PS51163"/>
    </source>
</evidence>
<dbReference type="InterPro" id="IPR011125">
    <property type="entry name" value="Znf_HypF"/>
</dbReference>
<gene>
    <name evidence="12" type="primary">hypF</name>
    <name evidence="12" type="ORF">BLE401_02950</name>
</gene>
<evidence type="ECO:0000256" key="9">
    <source>
        <dbReference type="PROSITE-ProRule" id="PRU00520"/>
    </source>
</evidence>
<keyword evidence="3" id="KW-0436">Ligase</keyword>
<evidence type="ECO:0000256" key="1">
    <source>
        <dbReference type="ARBA" id="ARBA00004711"/>
    </source>
</evidence>
<feature type="domain" description="Acylphosphatase-like" evidence="10">
    <location>
        <begin position="2"/>
        <end position="89"/>
    </location>
</feature>
<feature type="active site" evidence="9">
    <location>
        <position position="36"/>
    </location>
</feature>
<dbReference type="RefSeq" id="WP_062148868.1">
    <property type="nucleotide sequence ID" value="NZ_CP012373.2"/>
</dbReference>
<dbReference type="InterPro" id="IPR006070">
    <property type="entry name" value="Sua5-like_dom"/>
</dbReference>
<dbReference type="Proteomes" id="UP000234271">
    <property type="component" value="Chromosome"/>
</dbReference>
<dbReference type="Pfam" id="PF17788">
    <property type="entry name" value="HypF_C"/>
    <property type="match status" value="1"/>
</dbReference>
<dbReference type="Pfam" id="PF22521">
    <property type="entry name" value="HypF_C_2"/>
    <property type="match status" value="1"/>
</dbReference>
<dbReference type="Pfam" id="PF07503">
    <property type="entry name" value="zf-HYPF"/>
    <property type="match status" value="2"/>
</dbReference>
<dbReference type="EMBL" id="CP018889">
    <property type="protein sequence ID" value="AUI67756.1"/>
    <property type="molecule type" value="Genomic_DNA"/>
</dbReference>
<dbReference type="NCBIfam" id="TIGR00143">
    <property type="entry name" value="hypF"/>
    <property type="match status" value="1"/>
</dbReference>
<evidence type="ECO:0000313" key="12">
    <source>
        <dbReference type="EMBL" id="AUI67756.1"/>
    </source>
</evidence>
<dbReference type="Gene3D" id="3.90.870.50">
    <property type="match status" value="1"/>
</dbReference>
<reference evidence="13" key="1">
    <citation type="submission" date="2016-12" db="EMBL/GenBank/DDBJ databases">
        <title>Complete Genome Sequence of Beggiatoa leptomitiformis D-401.</title>
        <authorList>
            <person name="Fomenkov A."/>
            <person name="Vincze T."/>
            <person name="Grabovich M."/>
            <person name="Anton B.P."/>
            <person name="Dubinina G."/>
            <person name="Orlova M."/>
            <person name="Belousova E."/>
            <person name="Roberts R.J."/>
        </authorList>
    </citation>
    <scope>NUCLEOTIDE SEQUENCE [LARGE SCALE GENOMIC DNA]</scope>
    <source>
        <strain evidence="13">D-401</strain>
    </source>
</reference>
<comment type="catalytic activity">
    <reaction evidence="7 8">
        <text>C-terminal L-cysteinyl-[HypE protein] + carbamoyl phosphate + ATP + H2O = C-terminal S-carboxamide-L-cysteinyl-[HypE protein] + AMP + phosphate + diphosphate + H(+)</text>
        <dbReference type="Rhea" id="RHEA:55636"/>
        <dbReference type="Rhea" id="RHEA-COMP:14247"/>
        <dbReference type="Rhea" id="RHEA-COMP:14392"/>
        <dbReference type="ChEBI" id="CHEBI:15377"/>
        <dbReference type="ChEBI" id="CHEBI:15378"/>
        <dbReference type="ChEBI" id="CHEBI:30616"/>
        <dbReference type="ChEBI" id="CHEBI:33019"/>
        <dbReference type="ChEBI" id="CHEBI:43474"/>
        <dbReference type="ChEBI" id="CHEBI:58228"/>
        <dbReference type="ChEBI" id="CHEBI:76913"/>
        <dbReference type="ChEBI" id="CHEBI:139126"/>
        <dbReference type="ChEBI" id="CHEBI:456215"/>
    </reaction>
</comment>
<dbReference type="OrthoDB" id="9808093at2"/>
<dbReference type="GO" id="GO:0016874">
    <property type="term" value="F:ligase activity"/>
    <property type="evidence" value="ECO:0007669"/>
    <property type="project" value="UniProtKB-UniRule"/>
</dbReference>
<accession>A0A2N9YBB4</accession>
<dbReference type="InterPro" id="IPR051060">
    <property type="entry name" value="Carbamoyltrans_HypF-like"/>
</dbReference>
<dbReference type="Pfam" id="PF01300">
    <property type="entry name" value="Sua5_yciO_yrdC"/>
    <property type="match status" value="1"/>
</dbReference>
<dbReference type="Pfam" id="PF00708">
    <property type="entry name" value="Acylphosphatase"/>
    <property type="match status" value="1"/>
</dbReference>
<sequence length="757" mass="83389">MQADYWLIGGQVQGVGFRPYIYRLATELCLLGWVKNLSGQVEIHVQGTETQLHTFATQLLKHPPPLAKPFILQHTACALVAVNSFSIASSLQTQADIHVPPDYFICDDCLHELHNPCDRHYHYPFINCTQCGARYTLIQRLPYDRADTSMANFPLCADCQAEYDNPSNRRFHAQPLACPACGVGLCFREAQTATTPFIYNARQTATALSACVQALQAGKIVAIKGIGGYHLLCLARSDTAIQRLRTRKARPDKPLAVMFPIHGKDGLTFIRQQLQVSPVAARCLSSPVRPIVLLPRRTDCNLSAFLAPQLNEIGAMLPYSPLHHLLLTALAEPIVATSANLSGEPVLTDNQLVEQRLQTVADAFLHHNREIIRPADDSVMRVIHQQPRPLRIGRGLAPLELTLPFRLPYPVLAVGAQLKNTIALAWEQRVVMSPHIGDLGTARSIDVFNQIINDLQRLYAVSATAVICDAHPQYASSRWAKQSGLPVHSVYHHHAHASAIAGEFPQALPWLVFTWDGVGLGQDGTLWGGDALYGQAGAWQRVARMRPFSLLGGDKVGREPYRSAAGLCWEVGLPFSVATIDSDLLYHAWQKRLNCVTTTSVGRLFDAAAVLIGFSPVVSYEGQAPMFLESLCCSQISHDIPMLPLSRVGDLWESDWSPLLPYLQTTQSSQQIRAEGFHQAMAQALLQQALKIRTEKTVGQIGLTGGVFQNRYLTELVIAQLNAVGFEVFLPTQLPCNDGGMSFGQIIEAGNRLLERV</sequence>
<dbReference type="GO" id="GO:0051604">
    <property type="term" value="P:protein maturation"/>
    <property type="evidence" value="ECO:0007669"/>
    <property type="project" value="TreeGrafter"/>
</dbReference>
<feature type="active site" evidence="9">
    <location>
        <position position="18"/>
    </location>
</feature>
<dbReference type="GO" id="GO:0003725">
    <property type="term" value="F:double-stranded RNA binding"/>
    <property type="evidence" value="ECO:0007669"/>
    <property type="project" value="InterPro"/>
</dbReference>
<dbReference type="AlphaFoldDB" id="A0A2N9YBB4"/>
<dbReference type="Gene3D" id="3.30.110.120">
    <property type="match status" value="1"/>
</dbReference>
<evidence type="ECO:0000256" key="2">
    <source>
        <dbReference type="ARBA" id="ARBA00008097"/>
    </source>
</evidence>
<dbReference type="Gene3D" id="3.30.420.360">
    <property type="match status" value="1"/>
</dbReference>
<comment type="catalytic activity">
    <reaction evidence="9">
        <text>an acyl phosphate + H2O = a carboxylate + phosphate + H(+)</text>
        <dbReference type="Rhea" id="RHEA:14965"/>
        <dbReference type="ChEBI" id="CHEBI:15377"/>
        <dbReference type="ChEBI" id="CHEBI:15378"/>
        <dbReference type="ChEBI" id="CHEBI:29067"/>
        <dbReference type="ChEBI" id="CHEBI:43474"/>
        <dbReference type="ChEBI" id="CHEBI:59918"/>
        <dbReference type="EC" id="3.6.1.7"/>
    </reaction>
</comment>
<evidence type="ECO:0000313" key="13">
    <source>
        <dbReference type="Proteomes" id="UP000234271"/>
    </source>
</evidence>
<dbReference type="InterPro" id="IPR017945">
    <property type="entry name" value="DHBP_synth_RibB-like_a/b_dom"/>
</dbReference>
<dbReference type="PROSITE" id="PS51163">
    <property type="entry name" value="YRDC"/>
    <property type="match status" value="1"/>
</dbReference>
<dbReference type="SUPFAM" id="SSF54975">
    <property type="entry name" value="Acylphosphatase/BLUF domain-like"/>
    <property type="match status" value="1"/>
</dbReference>
<dbReference type="UniPathway" id="UPA00335"/>
<keyword evidence="5" id="KW-0863">Zinc-finger</keyword>
<keyword evidence="12" id="KW-0808">Transferase</keyword>
<evidence type="ECO:0000256" key="7">
    <source>
        <dbReference type="ARBA" id="ARBA00048220"/>
    </source>
</evidence>
<comment type="pathway">
    <text evidence="1 8">Protein modification; [NiFe] hydrogenase maturation.</text>
</comment>
<keyword evidence="9" id="KW-0378">Hydrolase</keyword>
<dbReference type="PANTHER" id="PTHR42959">
    <property type="entry name" value="CARBAMOYLTRANSFERASE"/>
    <property type="match status" value="1"/>
</dbReference>
<feature type="domain" description="YrdC-like" evidence="11">
    <location>
        <begin position="205"/>
        <end position="395"/>
    </location>
</feature>
<organism evidence="12 13">
    <name type="scientific">Beggiatoa leptomitoformis</name>
    <dbReference type="NCBI Taxonomy" id="288004"/>
    <lineage>
        <taxon>Bacteria</taxon>
        <taxon>Pseudomonadati</taxon>
        <taxon>Pseudomonadota</taxon>
        <taxon>Gammaproteobacteria</taxon>
        <taxon>Thiotrichales</taxon>
        <taxon>Thiotrichaceae</taxon>
        <taxon>Beggiatoa</taxon>
    </lineage>
</organism>
<evidence type="ECO:0000256" key="8">
    <source>
        <dbReference type="PIRNR" id="PIRNR006256"/>
    </source>
</evidence>
<dbReference type="Gene3D" id="3.30.420.40">
    <property type="match status" value="1"/>
</dbReference>
<proteinExistence type="inferred from homology"/>
<dbReference type="KEGG" id="blep:AL038_03090"/>
<keyword evidence="6" id="KW-0862">Zinc</keyword>
<evidence type="ECO:0000256" key="3">
    <source>
        <dbReference type="ARBA" id="ARBA00022598"/>
    </source>
</evidence>